<dbReference type="RefSeq" id="WP_304560892.1">
    <property type="nucleotide sequence ID" value="NZ_JAUQSZ010000005.1"/>
</dbReference>
<sequence length="116" mass="12578">MKIFFDGGCRPNPGRMEIAVVAGGVVTIDRDIGQGTSMDAEWLALLCAAELARQFGGEIVLLGDSRAVIAQATGLAKCREPRFRDYLDRYHALGAPRLRHIARTQNLAGIALARAR</sequence>
<dbReference type="InterPro" id="IPR036397">
    <property type="entry name" value="RNaseH_sf"/>
</dbReference>
<proteinExistence type="predicted"/>
<dbReference type="Gene3D" id="3.30.420.10">
    <property type="entry name" value="Ribonuclease H-like superfamily/Ribonuclease H"/>
    <property type="match status" value="1"/>
</dbReference>
<organism evidence="1 2">
    <name type="scientific">Sphingomonas immobilis</name>
    <dbReference type="NCBI Taxonomy" id="3063997"/>
    <lineage>
        <taxon>Bacteria</taxon>
        <taxon>Pseudomonadati</taxon>
        <taxon>Pseudomonadota</taxon>
        <taxon>Alphaproteobacteria</taxon>
        <taxon>Sphingomonadales</taxon>
        <taxon>Sphingomonadaceae</taxon>
        <taxon>Sphingomonas</taxon>
    </lineage>
</organism>
<comment type="caution">
    <text evidence="1">The sequence shown here is derived from an EMBL/GenBank/DDBJ whole genome shotgun (WGS) entry which is preliminary data.</text>
</comment>
<name>A0ABT8ZXX8_9SPHN</name>
<dbReference type="InterPro" id="IPR012337">
    <property type="entry name" value="RNaseH-like_sf"/>
</dbReference>
<protein>
    <submittedName>
        <fullName evidence="1">Ribonuclease HI</fullName>
    </submittedName>
</protein>
<keyword evidence="2" id="KW-1185">Reference proteome</keyword>
<accession>A0ABT8ZXX8</accession>
<dbReference type="EMBL" id="JAUQSZ010000005">
    <property type="protein sequence ID" value="MDO7842429.1"/>
    <property type="molecule type" value="Genomic_DNA"/>
</dbReference>
<evidence type="ECO:0000313" key="2">
    <source>
        <dbReference type="Proteomes" id="UP001176468"/>
    </source>
</evidence>
<reference evidence="1" key="1">
    <citation type="submission" date="2023-07" db="EMBL/GenBank/DDBJ databases">
        <authorList>
            <person name="Kim M.K."/>
        </authorList>
    </citation>
    <scope>NUCLEOTIDE SEQUENCE</scope>
    <source>
        <strain evidence="1">CA1-15</strain>
    </source>
</reference>
<dbReference type="Proteomes" id="UP001176468">
    <property type="component" value="Unassembled WGS sequence"/>
</dbReference>
<dbReference type="SUPFAM" id="SSF53098">
    <property type="entry name" value="Ribonuclease H-like"/>
    <property type="match status" value="1"/>
</dbReference>
<gene>
    <name evidence="1" type="ORF">Q5H94_08820</name>
</gene>
<evidence type="ECO:0000313" key="1">
    <source>
        <dbReference type="EMBL" id="MDO7842429.1"/>
    </source>
</evidence>